<keyword evidence="7" id="KW-1185">Reference proteome</keyword>
<evidence type="ECO:0000313" key="7">
    <source>
        <dbReference type="Proteomes" id="UP000324897"/>
    </source>
</evidence>
<dbReference type="InterPro" id="IPR036638">
    <property type="entry name" value="HLH_DNA-bd_sf"/>
</dbReference>
<name>A0A5J9VIS8_9POAL</name>
<evidence type="ECO:0000256" key="4">
    <source>
        <dbReference type="SAM" id="MobiDB-lite"/>
    </source>
</evidence>
<sequence>MDPFYFDLQDVALVDDDYLTSLGDVILPPPAPAPAEGSAFAAYRRQGLLTTTMSRRGRRYDNSSGGGGASVHRRMFGYLRRIGDAAAAASSTGNAAAHRHAHPEPEAGPDDGVAAAAQAPRGGTPRFRHIMRERLRRERLSQGFADLHALLPPGVSKGGKNDIVGATVGYIRELERRKERLRNEEMQLLEQAAVTPSSSSGRGTVVVKVRAESEQHSVAVDVFEMVLRRLKAVEELRVTGIRSCFRDDGGMWMDVGVDCEQQISAGDVDKAITNALTEIEEYALRMQVPRSSKPTFSCHVERGVPM</sequence>
<protein>
    <recommendedName>
        <fullName evidence="5">BHLH domain-containing protein</fullName>
    </recommendedName>
</protein>
<keyword evidence="2" id="KW-0805">Transcription regulation</keyword>
<reference evidence="6 7" key="1">
    <citation type="journal article" date="2019" name="Sci. Rep.">
        <title>A high-quality genome of Eragrostis curvula grass provides insights into Poaceae evolution and supports new strategies to enhance forage quality.</title>
        <authorList>
            <person name="Carballo J."/>
            <person name="Santos B.A.C.M."/>
            <person name="Zappacosta D."/>
            <person name="Garbus I."/>
            <person name="Selva J.P."/>
            <person name="Gallo C.A."/>
            <person name="Diaz A."/>
            <person name="Albertini E."/>
            <person name="Caccamo M."/>
            <person name="Echenique V."/>
        </authorList>
    </citation>
    <scope>NUCLEOTIDE SEQUENCE [LARGE SCALE GENOMIC DNA]</scope>
    <source>
        <strain evidence="7">cv. Victoria</strain>
        <tissue evidence="6">Leaf</tissue>
    </source>
</reference>
<dbReference type="GO" id="GO:0046983">
    <property type="term" value="F:protein dimerization activity"/>
    <property type="evidence" value="ECO:0007669"/>
    <property type="project" value="InterPro"/>
</dbReference>
<feature type="region of interest" description="Disordered" evidence="4">
    <location>
        <begin position="90"/>
        <end position="122"/>
    </location>
</feature>
<dbReference type="PANTHER" id="PTHR46665:SF7">
    <property type="entry name" value="OS01G0773800 PROTEIN"/>
    <property type="match status" value="1"/>
</dbReference>
<proteinExistence type="inferred from homology"/>
<dbReference type="InterPro" id="IPR044658">
    <property type="entry name" value="bHLH92/bHLH041-like"/>
</dbReference>
<dbReference type="EMBL" id="RWGY01000009">
    <property type="protein sequence ID" value="TVU34920.1"/>
    <property type="molecule type" value="Genomic_DNA"/>
</dbReference>
<evidence type="ECO:0000259" key="5">
    <source>
        <dbReference type="PROSITE" id="PS50888"/>
    </source>
</evidence>
<dbReference type="InterPro" id="IPR011598">
    <property type="entry name" value="bHLH_dom"/>
</dbReference>
<evidence type="ECO:0000313" key="6">
    <source>
        <dbReference type="EMBL" id="TVU34920.1"/>
    </source>
</evidence>
<dbReference type="PANTHER" id="PTHR46665">
    <property type="entry name" value="TRANSCRIPTION FACTOR BHLH041-RELATED-RELATED"/>
    <property type="match status" value="1"/>
</dbReference>
<accession>A0A5J9VIS8</accession>
<dbReference type="AlphaFoldDB" id="A0A5J9VIS8"/>
<dbReference type="Gene3D" id="4.10.280.10">
    <property type="entry name" value="Helix-loop-helix DNA-binding domain"/>
    <property type="match status" value="1"/>
</dbReference>
<keyword evidence="3" id="KW-0804">Transcription</keyword>
<dbReference type="PROSITE" id="PS50888">
    <property type="entry name" value="BHLH"/>
    <property type="match status" value="1"/>
</dbReference>
<organism evidence="6 7">
    <name type="scientific">Eragrostis curvula</name>
    <name type="common">weeping love grass</name>
    <dbReference type="NCBI Taxonomy" id="38414"/>
    <lineage>
        <taxon>Eukaryota</taxon>
        <taxon>Viridiplantae</taxon>
        <taxon>Streptophyta</taxon>
        <taxon>Embryophyta</taxon>
        <taxon>Tracheophyta</taxon>
        <taxon>Spermatophyta</taxon>
        <taxon>Magnoliopsida</taxon>
        <taxon>Liliopsida</taxon>
        <taxon>Poales</taxon>
        <taxon>Poaceae</taxon>
        <taxon>PACMAD clade</taxon>
        <taxon>Chloridoideae</taxon>
        <taxon>Eragrostideae</taxon>
        <taxon>Eragrostidinae</taxon>
        <taxon>Eragrostis</taxon>
    </lineage>
</organism>
<evidence type="ECO:0000256" key="2">
    <source>
        <dbReference type="ARBA" id="ARBA00023015"/>
    </source>
</evidence>
<dbReference type="SMART" id="SM00353">
    <property type="entry name" value="HLH"/>
    <property type="match status" value="1"/>
</dbReference>
<dbReference type="OrthoDB" id="642552at2759"/>
<evidence type="ECO:0000256" key="3">
    <source>
        <dbReference type="ARBA" id="ARBA00023163"/>
    </source>
</evidence>
<gene>
    <name evidence="6" type="ORF">EJB05_16777</name>
</gene>
<dbReference type="Pfam" id="PF00010">
    <property type="entry name" value="HLH"/>
    <property type="match status" value="1"/>
</dbReference>
<dbReference type="Proteomes" id="UP000324897">
    <property type="component" value="Unassembled WGS sequence"/>
</dbReference>
<feature type="domain" description="BHLH" evidence="5">
    <location>
        <begin position="124"/>
        <end position="174"/>
    </location>
</feature>
<dbReference type="Gramene" id="TVU34920">
    <property type="protein sequence ID" value="TVU34920"/>
    <property type="gene ID" value="EJB05_16777"/>
</dbReference>
<comment type="similarity">
    <text evidence="1">Belongs to the bHLH protein family.</text>
</comment>
<evidence type="ECO:0000256" key="1">
    <source>
        <dbReference type="ARBA" id="ARBA00005510"/>
    </source>
</evidence>
<dbReference type="SUPFAM" id="SSF47459">
    <property type="entry name" value="HLH, helix-loop-helix DNA-binding domain"/>
    <property type="match status" value="1"/>
</dbReference>
<comment type="caution">
    <text evidence="6">The sequence shown here is derived from an EMBL/GenBank/DDBJ whole genome shotgun (WGS) entry which is preliminary data.</text>
</comment>
<feature type="non-terminal residue" evidence="6">
    <location>
        <position position="1"/>
    </location>
</feature>